<dbReference type="InterPro" id="IPR004914">
    <property type="entry name" value="Antirestrict"/>
</dbReference>
<accession>F9RMY8</accession>
<dbReference type="eggNOG" id="ENOG502ZPKK">
    <property type="taxonomic scope" value="Bacteria"/>
</dbReference>
<reference evidence="2 3" key="1">
    <citation type="journal article" date="2012" name="Int. J. Syst. Evol. Microbiol.">
        <title>Vibrio caribbeanicus sp. nov., isolated from the marine sponge Scleritoderma cyanea.</title>
        <authorList>
            <person name="Hoffmann M."/>
            <person name="Monday S.R."/>
            <person name="Allard M.W."/>
            <person name="Strain E.A."/>
            <person name="Whittaker P."/>
            <person name="Naum M."/>
            <person name="McCarthy P.J."/>
            <person name="Lopez J.V."/>
            <person name="Fischer M."/>
            <person name="Brown E.W."/>
        </authorList>
    </citation>
    <scope>NUCLEOTIDE SEQUENCE [LARGE SCALE GENOMIC DNA]</scope>
    <source>
        <strain evidence="2 3">LMG 19158</strain>
    </source>
</reference>
<gene>
    <name evidence="2" type="ORF">VIS19158_10119</name>
</gene>
<dbReference type="AlphaFoldDB" id="F9RMY8"/>
<sequence>MITASIVPVEERFNFFPLITKQYIYFERAIYHFADKFVQDKRSAYWEFATISNGGKFCYPKSSSALTLVNVMNYQTVTLSAEAAGICIMLVVFSHYSMIAYEHEDGDEMERFAQLHSQLEAYAMLHPEWSKIGRFID</sequence>
<dbReference type="Proteomes" id="UP000004349">
    <property type="component" value="Unassembled WGS sequence"/>
</dbReference>
<dbReference type="InterPro" id="IPR042297">
    <property type="entry name" value="Antirestriction_sf"/>
</dbReference>
<evidence type="ECO:0000313" key="3">
    <source>
        <dbReference type="Proteomes" id="UP000004349"/>
    </source>
</evidence>
<proteinExistence type="inferred from homology"/>
<protein>
    <recommendedName>
        <fullName evidence="4">Antirestriction protein</fullName>
    </recommendedName>
</protein>
<comment type="similarity">
    <text evidence="1">Belongs to the antirestriction protein family.</text>
</comment>
<evidence type="ECO:0000313" key="2">
    <source>
        <dbReference type="EMBL" id="EGU37784.1"/>
    </source>
</evidence>
<evidence type="ECO:0008006" key="4">
    <source>
        <dbReference type="Google" id="ProtNLM"/>
    </source>
</evidence>
<evidence type="ECO:0000256" key="1">
    <source>
        <dbReference type="ARBA" id="ARBA00008618"/>
    </source>
</evidence>
<comment type="caution">
    <text evidence="2">The sequence shown here is derived from an EMBL/GenBank/DDBJ whole genome shotgun (WGS) entry which is preliminary data.</text>
</comment>
<dbReference type="Gene3D" id="3.30.70.3580">
    <property type="entry name" value="Antirestriction protein"/>
    <property type="match status" value="1"/>
</dbReference>
<dbReference type="EMBL" id="AFWE01000098">
    <property type="protein sequence ID" value="EGU37784.1"/>
    <property type="molecule type" value="Genomic_DNA"/>
</dbReference>
<organism evidence="2 3">
    <name type="scientific">Vibrio scophthalmi LMG 19158</name>
    <dbReference type="NCBI Taxonomy" id="870967"/>
    <lineage>
        <taxon>Bacteria</taxon>
        <taxon>Pseudomonadati</taxon>
        <taxon>Pseudomonadota</taxon>
        <taxon>Gammaproteobacteria</taxon>
        <taxon>Vibrionales</taxon>
        <taxon>Vibrionaceae</taxon>
        <taxon>Vibrio</taxon>
    </lineage>
</organism>
<dbReference type="RefSeq" id="WP_005594989.1">
    <property type="nucleotide sequence ID" value="NZ_AFWE01000098.1"/>
</dbReference>
<dbReference type="Pfam" id="PF03230">
    <property type="entry name" value="Antirestrict"/>
    <property type="match status" value="1"/>
</dbReference>
<name>F9RMY8_9VIBR</name>